<proteinExistence type="inferred from homology"/>
<dbReference type="Gene3D" id="1.10.490.10">
    <property type="entry name" value="Globins"/>
    <property type="match status" value="1"/>
</dbReference>
<name>A0ABT9W4H6_9BACI</name>
<evidence type="ECO:0000256" key="2">
    <source>
        <dbReference type="ARBA" id="ARBA00022617"/>
    </source>
</evidence>
<dbReference type="InterPro" id="IPR001486">
    <property type="entry name" value="Hemoglobin_trunc"/>
</dbReference>
<dbReference type="PANTHER" id="PTHR47366:SF1">
    <property type="entry name" value="TWO-ON-TWO HEMOGLOBIN-3"/>
    <property type="match status" value="1"/>
</dbReference>
<dbReference type="InterPro" id="IPR012292">
    <property type="entry name" value="Globin/Proto"/>
</dbReference>
<evidence type="ECO:0000256" key="3">
    <source>
        <dbReference type="ARBA" id="ARBA00022723"/>
    </source>
</evidence>
<evidence type="ECO:0000256" key="5">
    <source>
        <dbReference type="ARBA" id="ARBA00034496"/>
    </source>
</evidence>
<evidence type="ECO:0000256" key="1">
    <source>
        <dbReference type="ARBA" id="ARBA00022448"/>
    </source>
</evidence>
<dbReference type="Pfam" id="PF01152">
    <property type="entry name" value="Bac_globin"/>
    <property type="match status" value="1"/>
</dbReference>
<accession>A0ABT9W4H6</accession>
<dbReference type="Proteomes" id="UP001235840">
    <property type="component" value="Unassembled WGS sequence"/>
</dbReference>
<evidence type="ECO:0000313" key="7">
    <source>
        <dbReference type="Proteomes" id="UP001235840"/>
    </source>
</evidence>
<organism evidence="6 7">
    <name type="scientific">Caldalkalibacillus horti</name>
    <dbReference type="NCBI Taxonomy" id="77523"/>
    <lineage>
        <taxon>Bacteria</taxon>
        <taxon>Bacillati</taxon>
        <taxon>Bacillota</taxon>
        <taxon>Bacilli</taxon>
        <taxon>Bacillales</taxon>
        <taxon>Bacillaceae</taxon>
        <taxon>Caldalkalibacillus</taxon>
    </lineage>
</organism>
<gene>
    <name evidence="6" type="ORF">J2S11_004088</name>
</gene>
<comment type="similarity">
    <text evidence="5">Belongs to the truncated hemoglobin family. Group II subfamily.</text>
</comment>
<reference evidence="6 7" key="1">
    <citation type="submission" date="2023-07" db="EMBL/GenBank/DDBJ databases">
        <title>Genomic Encyclopedia of Type Strains, Phase IV (KMG-IV): sequencing the most valuable type-strain genomes for metagenomic binning, comparative biology and taxonomic classification.</title>
        <authorList>
            <person name="Goeker M."/>
        </authorList>
    </citation>
    <scope>NUCLEOTIDE SEQUENCE [LARGE SCALE GENOMIC DNA]</scope>
    <source>
        <strain evidence="6 7">DSM 12751</strain>
    </source>
</reference>
<dbReference type="PANTHER" id="PTHR47366">
    <property type="entry name" value="TWO-ON-TWO HEMOGLOBIN-3"/>
    <property type="match status" value="1"/>
</dbReference>
<keyword evidence="3" id="KW-0479">Metal-binding</keyword>
<dbReference type="InterPro" id="IPR009050">
    <property type="entry name" value="Globin-like_sf"/>
</dbReference>
<evidence type="ECO:0000313" key="6">
    <source>
        <dbReference type="EMBL" id="MDQ0168136.1"/>
    </source>
</evidence>
<keyword evidence="4" id="KW-0408">Iron</keyword>
<protein>
    <submittedName>
        <fullName evidence="6">Hemoglobin</fullName>
    </submittedName>
</protein>
<sequence length="128" mass="14874">MMNTPENTLYIRMGGEATLQKLVTLFYDKVAKHPDLAPIFPDDLTLTAEKQYKFLSQFFGGPPLYSQEYGHPMLRARHLPFEITPTRAKAWLACMHETLDQMELDKQVKDEMLSRFTTTAYHMMNTPE</sequence>
<dbReference type="SUPFAM" id="SSF46458">
    <property type="entry name" value="Globin-like"/>
    <property type="match status" value="1"/>
</dbReference>
<comment type="caution">
    <text evidence="6">The sequence shown here is derived from an EMBL/GenBank/DDBJ whole genome shotgun (WGS) entry which is preliminary data.</text>
</comment>
<keyword evidence="2" id="KW-0349">Heme</keyword>
<dbReference type="InterPro" id="IPR044203">
    <property type="entry name" value="GlbO/GLB3-like"/>
</dbReference>
<dbReference type="EMBL" id="JAUSTY010000024">
    <property type="protein sequence ID" value="MDQ0168136.1"/>
    <property type="molecule type" value="Genomic_DNA"/>
</dbReference>
<keyword evidence="7" id="KW-1185">Reference proteome</keyword>
<keyword evidence="1" id="KW-0813">Transport</keyword>
<evidence type="ECO:0000256" key="4">
    <source>
        <dbReference type="ARBA" id="ARBA00023004"/>
    </source>
</evidence>